<feature type="compositionally biased region" description="Basic and acidic residues" evidence="6">
    <location>
        <begin position="1107"/>
        <end position="1139"/>
    </location>
</feature>
<evidence type="ECO:0000256" key="2">
    <source>
        <dbReference type="ARBA" id="ARBA00022801"/>
    </source>
</evidence>
<dbReference type="Gene3D" id="3.40.50.300">
    <property type="entry name" value="P-loop containing nucleotide triphosphate hydrolases"/>
    <property type="match status" value="2"/>
</dbReference>
<evidence type="ECO:0000313" key="8">
    <source>
        <dbReference type="EMBL" id="RST84934.1"/>
    </source>
</evidence>
<dbReference type="InterPro" id="IPR055206">
    <property type="entry name" value="DEXQc_SUV3"/>
</dbReference>
<dbReference type="AlphaFoldDB" id="A0A3R9Y7J0"/>
<keyword evidence="5" id="KW-0175">Coiled coil</keyword>
<feature type="compositionally biased region" description="Low complexity" evidence="6">
    <location>
        <begin position="898"/>
        <end position="912"/>
    </location>
</feature>
<feature type="compositionally biased region" description="Basic and acidic residues" evidence="6">
    <location>
        <begin position="1061"/>
        <end position="1100"/>
    </location>
</feature>
<keyword evidence="1" id="KW-0547">Nucleotide-binding</keyword>
<dbReference type="PANTHER" id="PTHR12131:SF1">
    <property type="entry name" value="ATP-DEPENDENT RNA HELICASE SUPV3L1, MITOCHONDRIAL-RELATED"/>
    <property type="match status" value="1"/>
</dbReference>
<comment type="caution">
    <text evidence="8">The sequence shown here is derived from an EMBL/GenBank/DDBJ whole genome shotgun (WGS) entry which is preliminary data.</text>
</comment>
<dbReference type="GO" id="GO:0004386">
    <property type="term" value="F:helicase activity"/>
    <property type="evidence" value="ECO:0007669"/>
    <property type="project" value="UniProtKB-KW"/>
</dbReference>
<evidence type="ECO:0000259" key="7">
    <source>
        <dbReference type="PROSITE" id="PS51194"/>
    </source>
</evidence>
<feature type="region of interest" description="Disordered" evidence="6">
    <location>
        <begin position="950"/>
        <end position="1155"/>
    </location>
</feature>
<dbReference type="EMBL" id="RWKW01000071">
    <property type="protein sequence ID" value="RST84934.1"/>
    <property type="molecule type" value="Genomic_DNA"/>
</dbReference>
<dbReference type="SUPFAM" id="SSF52540">
    <property type="entry name" value="P-loop containing nucleoside triphosphate hydrolases"/>
    <property type="match status" value="2"/>
</dbReference>
<sequence length="1155" mass="124530">MNVHPNKSSPLILSGRDVTAVLGPTNTGKTHLAIERMVAHESGIIGLPLRLLAREVYGRVAEKVGVANVALITGEEKIQPPGARYSVCTVEAMPRETNASFVAIDEVQIANDLERGHIFTDRILHLRGRNETLLLGAASMRGILEKLLRGISVVTRPRMSHLAYAGSKKITRLPRRSAIVAFSADEVYGIAELIRRQRGGAAVVLGALSPRTRNAQVEIYQSGDVDFLVATDAIGMGLNLDVDHVAFAQNRKFDGFQYRDLTAAELGQIAGRAGRHLRDGTFGVTGQVDPLDEELVEKIEGHDFEPVRVLQWRTAQFDYASLDALKRSIETPAPVEGLTKALPAVDAQALDHVCRDEDIRNLADRPQRVALLWDACALPDYRRIAPAQHADLIASIFTDLARRGHVDEAYMAEQVRRAESAEGDIDTLSQRIAQIRTWTFVSHRPGWLADPAHWQEKTREIEDRLSDALHERLTKRFIDRRTSVLMRRLRENTMLEAEINPAGEVLVEGHHVGELQGFRFTADQSAGGEDAKAVRTAAQKALATEFETRAERFAACANGDLALGSDGVLRWIGAPVATLVSGEDTLKPRAILLADEQLTGPSRDRVAARIDRYVAYQVETLLKPLADLKNAEQLSGIARGVAFRLLENLGILNRRDVADDVKSLDQEARAALRRLGVRFGAYHVFLPALLKPGPAGLLTLLWALANDGKDKPGFGDVVNALSTGRTSLVVDPTFATEFYRLAGYRLLGRRAVRVDILERLADLIRPALAWRPGTGSRPEGGFDGAAFVVTPAMMSILGATADDMEEILRGLGYRGEAKPAAEVKARLESLDQAARAAAEAELARRKAAAEAATATATATATAFAPASDAATAALGDDTGGEPQSLGDVAADIAADHAGASPAVEDAAPTPDADAAEGIDGNDETLASSAVAAEVERPAAAVEPLVEAAAAALGEGEDQPQSLGEAAVEAVADQAPESAAPAETGARETAAPAAPEEPAEPVEEEKPIMLWRPGRFGDRQRQDNRNRGRRGQPRDGQAGEGQPREGQAARERQPRPGQPREGQGERPAGRSAEGGKGRFENRFREKGDKPGGDRPRGDRPGRGGPGGKPERDRGPKGDRGDRRPAFQQTPREERPVKFDPDSPFAKLAALRDQLKK</sequence>
<dbReference type="SMART" id="SM00490">
    <property type="entry name" value="HELICc"/>
    <property type="match status" value="1"/>
</dbReference>
<feature type="coiled-coil region" evidence="5">
    <location>
        <begin position="820"/>
        <end position="850"/>
    </location>
</feature>
<dbReference type="Pfam" id="PF00271">
    <property type="entry name" value="Helicase_C"/>
    <property type="match status" value="1"/>
</dbReference>
<dbReference type="GO" id="GO:0016787">
    <property type="term" value="F:hydrolase activity"/>
    <property type="evidence" value="ECO:0007669"/>
    <property type="project" value="UniProtKB-KW"/>
</dbReference>
<evidence type="ECO:0000256" key="6">
    <source>
        <dbReference type="SAM" id="MobiDB-lite"/>
    </source>
</evidence>
<evidence type="ECO:0000256" key="5">
    <source>
        <dbReference type="SAM" id="Coils"/>
    </source>
</evidence>
<dbReference type="InterPro" id="IPR001650">
    <property type="entry name" value="Helicase_C-like"/>
</dbReference>
<dbReference type="InterPro" id="IPR027417">
    <property type="entry name" value="P-loop_NTPase"/>
</dbReference>
<accession>A0A3R9Y7J0</accession>
<feature type="compositionally biased region" description="Basic and acidic residues" evidence="6">
    <location>
        <begin position="1014"/>
        <end position="1025"/>
    </location>
</feature>
<name>A0A3R9Y7J0_9HYPH</name>
<protein>
    <submittedName>
        <fullName evidence="8">Helicase</fullName>
    </submittedName>
</protein>
<dbReference type="Pfam" id="PF22527">
    <property type="entry name" value="DEXQc_Suv3"/>
    <property type="match status" value="1"/>
</dbReference>
<dbReference type="InterPro" id="IPR050699">
    <property type="entry name" value="RNA-DNA_Helicase"/>
</dbReference>
<evidence type="ECO:0000256" key="1">
    <source>
        <dbReference type="ARBA" id="ARBA00022741"/>
    </source>
</evidence>
<dbReference type="PANTHER" id="PTHR12131">
    <property type="entry name" value="ATP-DEPENDENT RNA AND DNA HELICASE"/>
    <property type="match status" value="1"/>
</dbReference>
<keyword evidence="9" id="KW-1185">Reference proteome</keyword>
<reference evidence="8 9" key="1">
    <citation type="submission" date="2018-12" db="EMBL/GenBank/DDBJ databases">
        <title>Mesorhizobium carbonis sp. nov., isolated from coal mine water.</title>
        <authorList>
            <person name="Xin W."/>
            <person name="Xu Z."/>
            <person name="Xiang F."/>
            <person name="Zhang J."/>
            <person name="Xi L."/>
            <person name="Liu J."/>
        </authorList>
    </citation>
    <scope>NUCLEOTIDE SEQUENCE [LARGE SCALE GENOMIC DNA]</scope>
    <source>
        <strain evidence="8 9">B2.3</strain>
    </source>
</reference>
<dbReference type="PROSITE" id="PS51194">
    <property type="entry name" value="HELICASE_CTER"/>
    <property type="match status" value="1"/>
</dbReference>
<keyword evidence="3 8" id="KW-0347">Helicase</keyword>
<feature type="domain" description="Helicase C-terminal" evidence="7">
    <location>
        <begin position="165"/>
        <end position="325"/>
    </location>
</feature>
<keyword evidence="4" id="KW-0067">ATP-binding</keyword>
<evidence type="ECO:0000313" key="9">
    <source>
        <dbReference type="Proteomes" id="UP000278398"/>
    </source>
</evidence>
<evidence type="ECO:0000256" key="4">
    <source>
        <dbReference type="ARBA" id="ARBA00022840"/>
    </source>
</evidence>
<feature type="compositionally biased region" description="Low complexity" evidence="6">
    <location>
        <begin position="978"/>
        <end position="995"/>
    </location>
</feature>
<gene>
    <name evidence="8" type="ORF">EJC49_18475</name>
</gene>
<dbReference type="RefSeq" id="WP_126701411.1">
    <property type="nucleotide sequence ID" value="NZ_RWKW01000071.1"/>
</dbReference>
<dbReference type="Proteomes" id="UP000278398">
    <property type="component" value="Unassembled WGS sequence"/>
</dbReference>
<proteinExistence type="predicted"/>
<keyword evidence="2" id="KW-0378">Hydrolase</keyword>
<evidence type="ECO:0000256" key="3">
    <source>
        <dbReference type="ARBA" id="ARBA00022806"/>
    </source>
</evidence>
<dbReference type="OrthoDB" id="9807155at2"/>
<dbReference type="GO" id="GO:0005524">
    <property type="term" value="F:ATP binding"/>
    <property type="evidence" value="ECO:0007669"/>
    <property type="project" value="UniProtKB-KW"/>
</dbReference>
<organism evidence="8 9">
    <name type="scientific">Aquibium carbonis</name>
    <dbReference type="NCBI Taxonomy" id="2495581"/>
    <lineage>
        <taxon>Bacteria</taxon>
        <taxon>Pseudomonadati</taxon>
        <taxon>Pseudomonadota</taxon>
        <taxon>Alphaproteobacteria</taxon>
        <taxon>Hyphomicrobiales</taxon>
        <taxon>Phyllobacteriaceae</taxon>
        <taxon>Aquibium</taxon>
    </lineage>
</organism>
<feature type="region of interest" description="Disordered" evidence="6">
    <location>
        <begin position="898"/>
        <end position="919"/>
    </location>
</feature>